<sequence>MKTQHLMPSVYLCRRAAFSKRAKCSTGSVVPSYSVMAGVRQFIGSSSDVTTSVKGNPFLSSSGAPPIWYCTFWRPF</sequence>
<comment type="caution">
    <text evidence="1">The sequence shown here is derived from an EMBL/GenBank/DDBJ whole genome shotgun (WGS) entry which is preliminary data.</text>
</comment>
<protein>
    <submittedName>
        <fullName evidence="1">Uncharacterized protein</fullName>
    </submittedName>
</protein>
<reference evidence="1" key="1">
    <citation type="submission" date="2020-06" db="EMBL/GenBank/DDBJ databases">
        <authorList>
            <person name="Li T."/>
            <person name="Hu X."/>
            <person name="Zhang T."/>
            <person name="Song X."/>
            <person name="Zhang H."/>
            <person name="Dai N."/>
            <person name="Sheng W."/>
            <person name="Hou X."/>
            <person name="Wei L."/>
        </authorList>
    </citation>
    <scope>NUCLEOTIDE SEQUENCE</scope>
    <source>
        <strain evidence="1">G02</strain>
        <tissue evidence="1">Leaf</tissue>
    </source>
</reference>
<organism evidence="1">
    <name type="scientific">Sesamum radiatum</name>
    <name type="common">Black benniseed</name>
    <dbReference type="NCBI Taxonomy" id="300843"/>
    <lineage>
        <taxon>Eukaryota</taxon>
        <taxon>Viridiplantae</taxon>
        <taxon>Streptophyta</taxon>
        <taxon>Embryophyta</taxon>
        <taxon>Tracheophyta</taxon>
        <taxon>Spermatophyta</taxon>
        <taxon>Magnoliopsida</taxon>
        <taxon>eudicotyledons</taxon>
        <taxon>Gunneridae</taxon>
        <taxon>Pentapetalae</taxon>
        <taxon>asterids</taxon>
        <taxon>lamiids</taxon>
        <taxon>Lamiales</taxon>
        <taxon>Pedaliaceae</taxon>
        <taxon>Sesamum</taxon>
    </lineage>
</organism>
<accession>A0AAW2R0Z5</accession>
<reference evidence="1" key="2">
    <citation type="journal article" date="2024" name="Plant">
        <title>Genomic evolution and insights into agronomic trait innovations of Sesamum species.</title>
        <authorList>
            <person name="Miao H."/>
            <person name="Wang L."/>
            <person name="Qu L."/>
            <person name="Liu H."/>
            <person name="Sun Y."/>
            <person name="Le M."/>
            <person name="Wang Q."/>
            <person name="Wei S."/>
            <person name="Zheng Y."/>
            <person name="Lin W."/>
            <person name="Duan Y."/>
            <person name="Cao H."/>
            <person name="Xiong S."/>
            <person name="Wang X."/>
            <person name="Wei L."/>
            <person name="Li C."/>
            <person name="Ma Q."/>
            <person name="Ju M."/>
            <person name="Zhao R."/>
            <person name="Li G."/>
            <person name="Mu C."/>
            <person name="Tian Q."/>
            <person name="Mei H."/>
            <person name="Zhang T."/>
            <person name="Gao T."/>
            <person name="Zhang H."/>
        </authorList>
    </citation>
    <scope>NUCLEOTIDE SEQUENCE</scope>
    <source>
        <strain evidence="1">G02</strain>
    </source>
</reference>
<gene>
    <name evidence="1" type="ORF">Sradi_3285400</name>
</gene>
<name>A0AAW2R0Z5_SESRA</name>
<dbReference type="AlphaFoldDB" id="A0AAW2R0Z5"/>
<evidence type="ECO:0000313" key="1">
    <source>
        <dbReference type="EMBL" id="KAL0373697.1"/>
    </source>
</evidence>
<proteinExistence type="predicted"/>
<dbReference type="EMBL" id="JACGWJ010000014">
    <property type="protein sequence ID" value="KAL0373697.1"/>
    <property type="molecule type" value="Genomic_DNA"/>
</dbReference>